<gene>
    <name evidence="3" type="ordered locus">TherJR_1129</name>
</gene>
<dbReference type="STRING" id="635013.TherJR_1129"/>
<dbReference type="Pfam" id="PF17170">
    <property type="entry name" value="DUF5128"/>
    <property type="match status" value="1"/>
</dbReference>
<evidence type="ECO:0000313" key="4">
    <source>
        <dbReference type="Proteomes" id="UP000002377"/>
    </source>
</evidence>
<dbReference type="KEGG" id="tjr:TherJR_1129"/>
<proteinExistence type="predicted"/>
<feature type="repeat" description="NHL" evidence="2">
    <location>
        <begin position="47"/>
        <end position="75"/>
    </location>
</feature>
<dbReference type="InterPro" id="IPR001258">
    <property type="entry name" value="NHL_repeat"/>
</dbReference>
<dbReference type="PROSITE" id="PS51125">
    <property type="entry name" value="NHL"/>
    <property type="match status" value="2"/>
</dbReference>
<evidence type="ECO:0000256" key="2">
    <source>
        <dbReference type="PROSITE-ProRule" id="PRU00504"/>
    </source>
</evidence>
<accession>D5XEC2</accession>
<sequence precursor="true">MDLVFGPKGLLYVADLYKGRVFAFDLNGKLHKIYPSTAPGEEVTAISPTAIAFDKKGNLYVTDVGRQRVAVFDPAGRFLFSFGQEGTGKGEFLFPNGIAVDTAGNKVYVADTNNLRIQVFNEKGKFETVFPMPQGIRLSAPRGLTITGKRELLFVDTLANQMYFINLKSRTTNVVELSAGMAFPNDITGNGRKFFVADRGNKRLISFTINSGEVKKHEE</sequence>
<dbReference type="InterPro" id="IPR050952">
    <property type="entry name" value="TRIM-NHL_E3_ligases"/>
</dbReference>
<dbReference type="Gene3D" id="2.120.10.30">
    <property type="entry name" value="TolB, C-terminal domain"/>
    <property type="match status" value="1"/>
</dbReference>
<organism evidence="3 4">
    <name type="scientific">Thermincola potens (strain JR)</name>
    <dbReference type="NCBI Taxonomy" id="635013"/>
    <lineage>
        <taxon>Bacteria</taxon>
        <taxon>Bacillati</taxon>
        <taxon>Bacillota</taxon>
        <taxon>Clostridia</taxon>
        <taxon>Eubacteriales</taxon>
        <taxon>Thermincolaceae</taxon>
        <taxon>Thermincola</taxon>
    </lineage>
</organism>
<dbReference type="eggNOG" id="COG3391">
    <property type="taxonomic scope" value="Bacteria"/>
</dbReference>
<evidence type="ECO:0000256" key="1">
    <source>
        <dbReference type="ARBA" id="ARBA00022737"/>
    </source>
</evidence>
<dbReference type="PANTHER" id="PTHR24104">
    <property type="entry name" value="E3 UBIQUITIN-PROTEIN LIGASE NHLRC1-RELATED"/>
    <property type="match status" value="1"/>
</dbReference>
<reference evidence="3 4" key="1">
    <citation type="submission" date="2010-05" db="EMBL/GenBank/DDBJ databases">
        <title>Complete sequence of Thermincola sp. JR.</title>
        <authorList>
            <consortium name="US DOE Joint Genome Institute"/>
            <person name="Lucas S."/>
            <person name="Copeland A."/>
            <person name="Lapidus A."/>
            <person name="Cheng J.-F."/>
            <person name="Bruce D."/>
            <person name="Goodwin L."/>
            <person name="Pitluck S."/>
            <person name="Chertkov O."/>
            <person name="Detter J.C."/>
            <person name="Han C."/>
            <person name="Tapia R."/>
            <person name="Land M."/>
            <person name="Hauser L."/>
            <person name="Kyrpides N."/>
            <person name="Mikhailova N."/>
            <person name="Hazen T.C."/>
            <person name="Woyke T."/>
        </authorList>
    </citation>
    <scope>NUCLEOTIDE SEQUENCE [LARGE SCALE GENOMIC DNA]</scope>
    <source>
        <strain evidence="3 4">JR</strain>
    </source>
</reference>
<dbReference type="SUPFAM" id="SSF63825">
    <property type="entry name" value="YWTD domain"/>
    <property type="match status" value="1"/>
</dbReference>
<dbReference type="Proteomes" id="UP000002377">
    <property type="component" value="Chromosome"/>
</dbReference>
<dbReference type="OrthoDB" id="9799230at2"/>
<name>D5XEC2_THEPJ</name>
<dbReference type="AlphaFoldDB" id="D5XEC2"/>
<dbReference type="HOGENOM" id="CLU_1260957_0_0_9"/>
<evidence type="ECO:0000313" key="3">
    <source>
        <dbReference type="EMBL" id="ADG81993.1"/>
    </source>
</evidence>
<dbReference type="PANTHER" id="PTHR24104:SF25">
    <property type="entry name" value="PROTEIN LIN-41"/>
    <property type="match status" value="1"/>
</dbReference>
<dbReference type="InterPro" id="IPR011042">
    <property type="entry name" value="6-blade_b-propeller_TolB-like"/>
</dbReference>
<dbReference type="RefSeq" id="WP_013120012.1">
    <property type="nucleotide sequence ID" value="NC_014152.1"/>
</dbReference>
<keyword evidence="4" id="KW-1185">Reference proteome</keyword>
<protein>
    <submittedName>
        <fullName evidence="3">NHL repeat containing protein</fullName>
    </submittedName>
</protein>
<keyword evidence="1" id="KW-0677">Repeat</keyword>
<feature type="repeat" description="NHL" evidence="2">
    <location>
        <begin position="79"/>
        <end position="123"/>
    </location>
</feature>
<dbReference type="GO" id="GO:0008270">
    <property type="term" value="F:zinc ion binding"/>
    <property type="evidence" value="ECO:0007669"/>
    <property type="project" value="UniProtKB-KW"/>
</dbReference>
<dbReference type="EMBL" id="CP002028">
    <property type="protein sequence ID" value="ADG81993.1"/>
    <property type="molecule type" value="Genomic_DNA"/>
</dbReference>